<dbReference type="Pfam" id="PF00069">
    <property type="entry name" value="Pkinase"/>
    <property type="match status" value="1"/>
</dbReference>
<dbReference type="Proteomes" id="UP001159641">
    <property type="component" value="Unassembled WGS sequence"/>
</dbReference>
<accession>A0AB34HA92</accession>
<dbReference type="EMBL" id="JAIQCJ010001405">
    <property type="protein sequence ID" value="KAJ8789716.1"/>
    <property type="molecule type" value="Genomic_DNA"/>
</dbReference>
<comment type="catalytic activity">
    <reaction evidence="8">
        <text>L-seryl-[protein] + ATP = O-phospho-L-seryl-[protein] + ADP + H(+)</text>
        <dbReference type="Rhea" id="RHEA:17989"/>
        <dbReference type="Rhea" id="RHEA-COMP:9863"/>
        <dbReference type="Rhea" id="RHEA-COMP:11604"/>
        <dbReference type="ChEBI" id="CHEBI:15378"/>
        <dbReference type="ChEBI" id="CHEBI:29999"/>
        <dbReference type="ChEBI" id="CHEBI:30616"/>
        <dbReference type="ChEBI" id="CHEBI:83421"/>
        <dbReference type="ChEBI" id="CHEBI:456216"/>
        <dbReference type="EC" id="2.7.11.1"/>
    </reaction>
</comment>
<feature type="domain" description="Protein kinase" evidence="10">
    <location>
        <begin position="1"/>
        <end position="214"/>
    </location>
</feature>
<dbReference type="InterPro" id="IPR011009">
    <property type="entry name" value="Kinase-like_dom_sf"/>
</dbReference>
<evidence type="ECO:0000259" key="10">
    <source>
        <dbReference type="PROSITE" id="PS50011"/>
    </source>
</evidence>
<keyword evidence="5" id="KW-0418">Kinase</keyword>
<dbReference type="SUPFAM" id="SSF56112">
    <property type="entry name" value="Protein kinase-like (PK-like)"/>
    <property type="match status" value="1"/>
</dbReference>
<keyword evidence="2" id="KW-0723">Serine/threonine-protein kinase</keyword>
<comment type="catalytic activity">
    <reaction evidence="7">
        <text>L-threonyl-[protein] + ATP = O-phospho-L-threonyl-[protein] + ADP + H(+)</text>
        <dbReference type="Rhea" id="RHEA:46608"/>
        <dbReference type="Rhea" id="RHEA-COMP:11060"/>
        <dbReference type="Rhea" id="RHEA-COMP:11605"/>
        <dbReference type="ChEBI" id="CHEBI:15378"/>
        <dbReference type="ChEBI" id="CHEBI:30013"/>
        <dbReference type="ChEBI" id="CHEBI:30616"/>
        <dbReference type="ChEBI" id="CHEBI:61977"/>
        <dbReference type="ChEBI" id="CHEBI:456216"/>
        <dbReference type="EC" id="2.7.11.1"/>
    </reaction>
</comment>
<evidence type="ECO:0000313" key="12">
    <source>
        <dbReference type="Proteomes" id="UP001159641"/>
    </source>
</evidence>
<dbReference type="GO" id="GO:0005524">
    <property type="term" value="F:ATP binding"/>
    <property type="evidence" value="ECO:0007669"/>
    <property type="project" value="UniProtKB-KW"/>
</dbReference>
<gene>
    <name evidence="11" type="ORF">J1605_004850</name>
</gene>
<organism evidence="11 12">
    <name type="scientific">Eschrichtius robustus</name>
    <name type="common">California gray whale</name>
    <name type="synonym">Eschrichtius gibbosus</name>
    <dbReference type="NCBI Taxonomy" id="9764"/>
    <lineage>
        <taxon>Eukaryota</taxon>
        <taxon>Metazoa</taxon>
        <taxon>Chordata</taxon>
        <taxon>Craniata</taxon>
        <taxon>Vertebrata</taxon>
        <taxon>Euteleostomi</taxon>
        <taxon>Mammalia</taxon>
        <taxon>Eutheria</taxon>
        <taxon>Laurasiatheria</taxon>
        <taxon>Artiodactyla</taxon>
        <taxon>Whippomorpha</taxon>
        <taxon>Cetacea</taxon>
        <taxon>Mysticeti</taxon>
        <taxon>Eschrichtiidae</taxon>
        <taxon>Eschrichtius</taxon>
    </lineage>
</organism>
<evidence type="ECO:0000256" key="5">
    <source>
        <dbReference type="ARBA" id="ARBA00022777"/>
    </source>
</evidence>
<feature type="region of interest" description="Disordered" evidence="9">
    <location>
        <begin position="193"/>
        <end position="228"/>
    </location>
</feature>
<comment type="caution">
    <text evidence="11">The sequence shown here is derived from an EMBL/GenBank/DDBJ whole genome shotgun (WGS) entry which is preliminary data.</text>
</comment>
<dbReference type="Gene3D" id="3.30.200.20">
    <property type="entry name" value="Phosphorylase Kinase, domain 1"/>
    <property type="match status" value="1"/>
</dbReference>
<evidence type="ECO:0000256" key="1">
    <source>
        <dbReference type="ARBA" id="ARBA00012513"/>
    </source>
</evidence>
<evidence type="ECO:0000313" key="11">
    <source>
        <dbReference type="EMBL" id="KAJ8789716.1"/>
    </source>
</evidence>
<evidence type="ECO:0000256" key="9">
    <source>
        <dbReference type="SAM" id="MobiDB-lite"/>
    </source>
</evidence>
<keyword evidence="4" id="KW-0547">Nucleotide-binding</keyword>
<dbReference type="EC" id="2.7.11.1" evidence="1"/>
<dbReference type="InterPro" id="IPR000719">
    <property type="entry name" value="Prot_kinase_dom"/>
</dbReference>
<dbReference type="PROSITE" id="PS50011">
    <property type="entry name" value="PROTEIN_KINASE_DOM"/>
    <property type="match status" value="1"/>
</dbReference>
<reference evidence="11 12" key="1">
    <citation type="submission" date="2022-11" db="EMBL/GenBank/DDBJ databases">
        <title>Whole genome sequence of Eschrichtius robustus ER-17-0199.</title>
        <authorList>
            <person name="Bruniche-Olsen A."/>
            <person name="Black A.N."/>
            <person name="Fields C.J."/>
            <person name="Walden K."/>
            <person name="Dewoody J.A."/>
        </authorList>
    </citation>
    <scope>NUCLEOTIDE SEQUENCE [LARGE SCALE GENOMIC DNA]</scope>
    <source>
        <strain evidence="11">ER-17-0199</strain>
        <tissue evidence="11">Blubber</tissue>
    </source>
</reference>
<protein>
    <recommendedName>
        <fullName evidence="1">non-specific serine/threonine protein kinase</fullName>
        <ecNumber evidence="1">2.7.11.1</ecNumber>
    </recommendedName>
</protein>
<dbReference type="GO" id="GO:0050321">
    <property type="term" value="F:tau-protein kinase activity"/>
    <property type="evidence" value="ECO:0007669"/>
    <property type="project" value="TreeGrafter"/>
</dbReference>
<evidence type="ECO:0000256" key="3">
    <source>
        <dbReference type="ARBA" id="ARBA00022679"/>
    </source>
</evidence>
<evidence type="ECO:0000256" key="2">
    <source>
        <dbReference type="ARBA" id="ARBA00022527"/>
    </source>
</evidence>
<evidence type="ECO:0000256" key="4">
    <source>
        <dbReference type="ARBA" id="ARBA00022741"/>
    </source>
</evidence>
<dbReference type="Gene3D" id="1.10.510.10">
    <property type="entry name" value="Transferase(Phosphotransferase) domain 1"/>
    <property type="match status" value="1"/>
</dbReference>
<name>A0AB34HA92_ESCRO</name>
<dbReference type="SMART" id="SM00220">
    <property type="entry name" value="S_TKc"/>
    <property type="match status" value="1"/>
</dbReference>
<evidence type="ECO:0000256" key="7">
    <source>
        <dbReference type="ARBA" id="ARBA00047899"/>
    </source>
</evidence>
<keyword evidence="12" id="KW-1185">Reference proteome</keyword>
<dbReference type="GO" id="GO:0035556">
    <property type="term" value="P:intracellular signal transduction"/>
    <property type="evidence" value="ECO:0007669"/>
    <property type="project" value="TreeGrafter"/>
</dbReference>
<dbReference type="PANTHER" id="PTHR24346:SF56">
    <property type="entry name" value="SERINE_THREONINE-PROTEIN KINASE MARK2"/>
    <property type="match status" value="1"/>
</dbReference>
<keyword evidence="3" id="KW-0808">Transferase</keyword>
<evidence type="ECO:0000256" key="6">
    <source>
        <dbReference type="ARBA" id="ARBA00022840"/>
    </source>
</evidence>
<dbReference type="PANTHER" id="PTHR24346">
    <property type="entry name" value="MAP/MICROTUBULE AFFINITY-REGULATING KINASE"/>
    <property type="match status" value="1"/>
</dbReference>
<dbReference type="GO" id="GO:0005737">
    <property type="term" value="C:cytoplasm"/>
    <property type="evidence" value="ECO:0007669"/>
    <property type="project" value="TreeGrafter"/>
</dbReference>
<dbReference type="GO" id="GO:0000226">
    <property type="term" value="P:microtubule cytoskeleton organization"/>
    <property type="evidence" value="ECO:0007669"/>
    <property type="project" value="TreeGrafter"/>
</dbReference>
<evidence type="ECO:0000256" key="8">
    <source>
        <dbReference type="ARBA" id="ARBA00048679"/>
    </source>
</evidence>
<proteinExistence type="predicted"/>
<keyword evidence="6" id="KW-0067">ATP-binding</keyword>
<dbReference type="AlphaFoldDB" id="A0AB34HA92"/>
<sequence length="250" mass="28219">MMQGLTAISANEEACIDNYKILHTTGEDRFTKVKLAQHILTRTEVAVKVIKKRQQSSSSLPELSRKCTQCDESGKLDTFCGSPSYAAPELFLGQSYDGPVVDVWSLGIDLYSMATGSLPFEGRDFWELWQRILRGQYPIPLRHPWVNMGQEEPLEPYCELSCDKDPGAMTLEPSPSPEVSTLIPTWLYQEVSEQLQEDREDQESGQKASEHTSPPPSLERIRQRPPHSVAECAELPEEELGRGLWLWPQG</sequence>